<accession>C8PNU5</accession>
<organism evidence="2 3">
    <name type="scientific">Treponema vincentii ATCC 35580</name>
    <dbReference type="NCBI Taxonomy" id="596324"/>
    <lineage>
        <taxon>Bacteria</taxon>
        <taxon>Pseudomonadati</taxon>
        <taxon>Spirochaetota</taxon>
        <taxon>Spirochaetia</taxon>
        <taxon>Spirochaetales</taxon>
        <taxon>Treponemataceae</taxon>
        <taxon>Treponema</taxon>
    </lineage>
</organism>
<proteinExistence type="predicted"/>
<dbReference type="Proteomes" id="UP000004509">
    <property type="component" value="Unassembled WGS sequence"/>
</dbReference>
<keyword evidence="1" id="KW-0472">Membrane</keyword>
<keyword evidence="1" id="KW-1133">Transmembrane helix</keyword>
<dbReference type="STRING" id="596324.TREVI0001_1366"/>
<evidence type="ECO:0000313" key="2">
    <source>
        <dbReference type="EMBL" id="EEV20925.1"/>
    </source>
</evidence>
<sequence>MRFIVKIRVIASDKWIRIAEKWTVFENLSVSLLKIGGADARSLAEIKRRHIGYMASIYFGVATTQMPAYF</sequence>
<dbReference type="EMBL" id="ACYH01000020">
    <property type="protein sequence ID" value="EEV20925.1"/>
    <property type="molecule type" value="Genomic_DNA"/>
</dbReference>
<protein>
    <submittedName>
        <fullName evidence="2">Uncharacterized protein</fullName>
    </submittedName>
</protein>
<gene>
    <name evidence="2" type="ORF">TREVI0001_1366</name>
</gene>
<dbReference type="AlphaFoldDB" id="C8PNU5"/>
<feature type="transmembrane region" description="Helical" evidence="1">
    <location>
        <begin position="51"/>
        <end position="69"/>
    </location>
</feature>
<evidence type="ECO:0000256" key="1">
    <source>
        <dbReference type="SAM" id="Phobius"/>
    </source>
</evidence>
<keyword evidence="1" id="KW-0812">Transmembrane</keyword>
<comment type="caution">
    <text evidence="2">The sequence shown here is derived from an EMBL/GenBank/DDBJ whole genome shotgun (WGS) entry which is preliminary data.</text>
</comment>
<name>C8PNU5_9SPIR</name>
<evidence type="ECO:0000313" key="3">
    <source>
        <dbReference type="Proteomes" id="UP000004509"/>
    </source>
</evidence>
<reference evidence="2 3" key="1">
    <citation type="submission" date="2009-07" db="EMBL/GenBank/DDBJ databases">
        <authorList>
            <person name="Madupu R."/>
            <person name="Sebastian Y."/>
            <person name="Durkin A.S."/>
            <person name="Torralba M."/>
            <person name="Methe B."/>
            <person name="Sutton G.G."/>
            <person name="Strausberg R.L."/>
            <person name="Nelson K.E."/>
        </authorList>
    </citation>
    <scope>NUCLEOTIDE SEQUENCE [LARGE SCALE GENOMIC DNA]</scope>
    <source>
        <strain evidence="2 3">ATCC 35580</strain>
    </source>
</reference>